<organism evidence="14 15">
    <name type="scientific">Paenibacillus xerothermodurans</name>
    <dbReference type="NCBI Taxonomy" id="1977292"/>
    <lineage>
        <taxon>Bacteria</taxon>
        <taxon>Bacillati</taxon>
        <taxon>Bacillota</taxon>
        <taxon>Bacilli</taxon>
        <taxon>Bacillales</taxon>
        <taxon>Paenibacillaceae</taxon>
        <taxon>Paenibacillus</taxon>
    </lineage>
</organism>
<dbReference type="PROSITE" id="PS00786">
    <property type="entry name" value="5_NUCLEOTIDASE_2"/>
    <property type="match status" value="1"/>
</dbReference>
<dbReference type="PRINTS" id="PR01607">
    <property type="entry name" value="APYRASEFAMLY"/>
</dbReference>
<dbReference type="Pfam" id="PF00149">
    <property type="entry name" value="Metallophos"/>
    <property type="match status" value="1"/>
</dbReference>
<dbReference type="SUPFAM" id="SSF56300">
    <property type="entry name" value="Metallo-dependent phosphatases"/>
    <property type="match status" value="1"/>
</dbReference>
<dbReference type="RefSeq" id="WP_089200496.1">
    <property type="nucleotide sequence ID" value="NZ_NHRJ02000007.1"/>
</dbReference>
<comment type="caution">
    <text evidence="14">The sequence shown here is derived from an EMBL/GenBank/DDBJ whole genome shotgun (WGS) entry which is preliminary data.</text>
</comment>
<keyword evidence="10" id="KW-0511">Multifunctional enzyme</keyword>
<feature type="domain" description="Calcineurin-like phosphoesterase" evidence="12">
    <location>
        <begin position="10"/>
        <end position="243"/>
    </location>
</feature>
<evidence type="ECO:0000256" key="6">
    <source>
        <dbReference type="ARBA" id="ARBA00022723"/>
    </source>
</evidence>
<keyword evidence="7" id="KW-0732">Signal</keyword>
<evidence type="ECO:0000313" key="14">
    <source>
        <dbReference type="EMBL" id="PZE20416.1"/>
    </source>
</evidence>
<name>A0A2W1NRP9_PAEXE</name>
<reference evidence="14" key="1">
    <citation type="submission" date="2018-06" db="EMBL/GenBank/DDBJ databases">
        <title>Paenibacillus xerothermodurans sp. nov. an extremely dry heat resistant spore forming bacterium isolated from the soil of Cape Canaveral, Florida.</title>
        <authorList>
            <person name="Seuylemezian A."/>
            <person name="Kaur N."/>
            <person name="Patil P."/>
            <person name="Patil P."/>
            <person name="Mayilraj S."/>
            <person name="Vaishampayan P."/>
        </authorList>
    </citation>
    <scope>NUCLEOTIDE SEQUENCE [LARGE SCALE GENOMIC DNA]</scope>
    <source>
        <strain evidence="14">ATCC 27380</strain>
    </source>
</reference>
<keyword evidence="9 11" id="KW-0378">Hydrolase</keyword>
<dbReference type="GO" id="GO:0046872">
    <property type="term" value="F:metal ion binding"/>
    <property type="evidence" value="ECO:0007669"/>
    <property type="project" value="UniProtKB-KW"/>
</dbReference>
<dbReference type="GO" id="GO:0009166">
    <property type="term" value="P:nucleotide catabolic process"/>
    <property type="evidence" value="ECO:0007669"/>
    <property type="project" value="InterPro"/>
</dbReference>
<keyword evidence="6" id="KW-0479">Metal-binding</keyword>
<dbReference type="GO" id="GO:0008254">
    <property type="term" value="F:3'-nucleotidase activity"/>
    <property type="evidence" value="ECO:0007669"/>
    <property type="project" value="UniProtKB-EC"/>
</dbReference>
<comment type="catalytic activity">
    <reaction evidence="2">
        <text>a nucleoside 2',3'-cyclic phosphate + H2O = a nucleoside 3'-phosphate + H(+)</text>
        <dbReference type="Rhea" id="RHEA:19621"/>
        <dbReference type="ChEBI" id="CHEBI:15377"/>
        <dbReference type="ChEBI" id="CHEBI:15378"/>
        <dbReference type="ChEBI" id="CHEBI:66949"/>
        <dbReference type="ChEBI" id="CHEBI:66954"/>
        <dbReference type="EC" id="3.1.4.16"/>
    </reaction>
</comment>
<keyword evidence="8 11" id="KW-0547">Nucleotide-binding</keyword>
<dbReference type="Gene3D" id="3.60.21.10">
    <property type="match status" value="1"/>
</dbReference>
<dbReference type="SUPFAM" id="SSF55816">
    <property type="entry name" value="5'-nucleotidase (syn. UDP-sugar hydrolase), C-terminal domain"/>
    <property type="match status" value="1"/>
</dbReference>
<dbReference type="EMBL" id="NHRJ02000007">
    <property type="protein sequence ID" value="PZE20416.1"/>
    <property type="molecule type" value="Genomic_DNA"/>
</dbReference>
<dbReference type="Pfam" id="PF02872">
    <property type="entry name" value="5_nucleotid_C"/>
    <property type="match status" value="1"/>
</dbReference>
<evidence type="ECO:0000256" key="11">
    <source>
        <dbReference type="RuleBase" id="RU362119"/>
    </source>
</evidence>
<evidence type="ECO:0000256" key="7">
    <source>
        <dbReference type="ARBA" id="ARBA00022729"/>
    </source>
</evidence>
<evidence type="ECO:0000256" key="4">
    <source>
        <dbReference type="ARBA" id="ARBA00004196"/>
    </source>
</evidence>
<evidence type="ECO:0000259" key="13">
    <source>
        <dbReference type="Pfam" id="PF02872"/>
    </source>
</evidence>
<evidence type="ECO:0000256" key="10">
    <source>
        <dbReference type="ARBA" id="ARBA00023268"/>
    </source>
</evidence>
<dbReference type="InterPro" id="IPR041827">
    <property type="entry name" value="CpdB_N"/>
</dbReference>
<comment type="cofactor">
    <cofactor evidence="3">
        <name>a divalent metal cation</name>
        <dbReference type="ChEBI" id="CHEBI:60240"/>
    </cofactor>
</comment>
<sequence>MDSLAEFTLTILETSDIHGYMLPIEYANNEPTEQGFVKIATLIAQQRERNPNLLLIDNGDLIQGTPLAYHHARLNADAANPMIRCLNELQYDAAVVGNHEFNYGLPLLKKAVRESAFPWLAANVVDAGSDKPYFGTPYLLKQYENGPRVAVLGLITHYVPHWEKPEHIAGLRFLDTVETARQWVSFLRQEAGADVIVVSYHGGFERDPDTGETTEPLTGENLGYALCTEVEAIDVLLTGHQHRTIHSRQINGVTVLQPGSQGAFVGKVELQLHRGQDGKWSITAAESELLSAKGVAPMMSVAKLLKEHEELTQEWLDQPLGKVAGEMRIADSMAVRLKDHPLIEFINRVQMEVSGAAISMTALFDNVSPGFPPDITMRDIVSNYVYPNTLQVIRISGRDIKAALERSASYFATYTGGPVQVNPAFSQLKPQHYNYDMWEGIEYKLNISRPAGHRVEDLKFQGEPLNLDREYEVAMNNYRAAGGGGYTMFQGKPVVRDIPTDMTELLANYIMEKGTIEASLNSNWEVVWDGKSQTRSGQTGELQT</sequence>
<dbReference type="PANTHER" id="PTHR11575">
    <property type="entry name" value="5'-NUCLEOTIDASE-RELATED"/>
    <property type="match status" value="1"/>
</dbReference>
<evidence type="ECO:0000256" key="8">
    <source>
        <dbReference type="ARBA" id="ARBA00022741"/>
    </source>
</evidence>
<dbReference type="PANTHER" id="PTHR11575:SF6">
    <property type="entry name" value="2',3'-CYCLIC-NUCLEOTIDE 2'-PHOSPHODIESTERASE_3'-NUCLEOTIDASE"/>
    <property type="match status" value="1"/>
</dbReference>
<evidence type="ECO:0000256" key="5">
    <source>
        <dbReference type="ARBA" id="ARBA00006654"/>
    </source>
</evidence>
<feature type="domain" description="5'-Nucleotidase C-terminal" evidence="13">
    <location>
        <begin position="332"/>
        <end position="490"/>
    </location>
</feature>
<dbReference type="Gene3D" id="3.90.780.10">
    <property type="entry name" value="5'-Nucleotidase, C-terminal domain"/>
    <property type="match status" value="1"/>
</dbReference>
<dbReference type="Proteomes" id="UP000214746">
    <property type="component" value="Unassembled WGS sequence"/>
</dbReference>
<dbReference type="GO" id="GO:0000166">
    <property type="term" value="F:nucleotide binding"/>
    <property type="evidence" value="ECO:0007669"/>
    <property type="project" value="UniProtKB-KW"/>
</dbReference>
<evidence type="ECO:0000256" key="3">
    <source>
        <dbReference type="ARBA" id="ARBA00001968"/>
    </source>
</evidence>
<protein>
    <submittedName>
        <fullName evidence="14">Bifunctional metallophosphatase/5'-nucleotidase</fullName>
    </submittedName>
</protein>
<dbReference type="InterPro" id="IPR006146">
    <property type="entry name" value="5'-Nucleotdase_CS"/>
</dbReference>
<comment type="catalytic activity">
    <reaction evidence="1">
        <text>a ribonucleoside 3'-phosphate + H2O = a ribonucleoside + phosphate</text>
        <dbReference type="Rhea" id="RHEA:10144"/>
        <dbReference type="ChEBI" id="CHEBI:13197"/>
        <dbReference type="ChEBI" id="CHEBI:15377"/>
        <dbReference type="ChEBI" id="CHEBI:18254"/>
        <dbReference type="ChEBI" id="CHEBI:43474"/>
        <dbReference type="EC" id="3.1.3.6"/>
    </reaction>
</comment>
<dbReference type="OrthoDB" id="9775118at2"/>
<dbReference type="GO" id="GO:0030288">
    <property type="term" value="C:outer membrane-bounded periplasmic space"/>
    <property type="evidence" value="ECO:0007669"/>
    <property type="project" value="TreeGrafter"/>
</dbReference>
<evidence type="ECO:0000313" key="15">
    <source>
        <dbReference type="Proteomes" id="UP000214746"/>
    </source>
</evidence>
<dbReference type="InterPro" id="IPR029052">
    <property type="entry name" value="Metallo-depent_PP-like"/>
</dbReference>
<evidence type="ECO:0000259" key="12">
    <source>
        <dbReference type="Pfam" id="PF00149"/>
    </source>
</evidence>
<keyword evidence="15" id="KW-1185">Reference proteome</keyword>
<dbReference type="InterPro" id="IPR004843">
    <property type="entry name" value="Calcineurin-like_PHP"/>
</dbReference>
<evidence type="ECO:0000256" key="1">
    <source>
        <dbReference type="ARBA" id="ARBA00000527"/>
    </source>
</evidence>
<evidence type="ECO:0000256" key="2">
    <source>
        <dbReference type="ARBA" id="ARBA00001730"/>
    </source>
</evidence>
<dbReference type="AlphaFoldDB" id="A0A2W1NRP9"/>
<dbReference type="InterPro" id="IPR008334">
    <property type="entry name" value="5'-Nucleotdase_C"/>
</dbReference>
<dbReference type="GO" id="GO:0008663">
    <property type="term" value="F:2',3'-cyclic-nucleotide 2'-phosphodiesterase activity"/>
    <property type="evidence" value="ECO:0007669"/>
    <property type="project" value="UniProtKB-EC"/>
</dbReference>
<dbReference type="PROSITE" id="PS00785">
    <property type="entry name" value="5_NUCLEOTIDASE_1"/>
    <property type="match status" value="1"/>
</dbReference>
<accession>A0A2W1NRP9</accession>
<gene>
    <name evidence="14" type="ORF">CBW46_013340</name>
</gene>
<dbReference type="InterPro" id="IPR036907">
    <property type="entry name" value="5'-Nucleotdase_C_sf"/>
</dbReference>
<comment type="subcellular location">
    <subcellularLocation>
        <location evidence="4">Cell envelope</location>
    </subcellularLocation>
</comment>
<dbReference type="InterPro" id="IPR006179">
    <property type="entry name" value="5_nucleotidase/apyrase"/>
</dbReference>
<proteinExistence type="inferred from homology"/>
<comment type="similarity">
    <text evidence="5 11">Belongs to the 5'-nucleotidase family.</text>
</comment>
<dbReference type="CDD" id="cd07410">
    <property type="entry name" value="MPP_CpdB_N"/>
    <property type="match status" value="1"/>
</dbReference>
<evidence type="ECO:0000256" key="9">
    <source>
        <dbReference type="ARBA" id="ARBA00022801"/>
    </source>
</evidence>